<dbReference type="GO" id="GO:0005829">
    <property type="term" value="C:cytosol"/>
    <property type="evidence" value="ECO:0007669"/>
    <property type="project" value="TreeGrafter"/>
</dbReference>
<dbReference type="NCBIfam" id="TIGR03666">
    <property type="entry name" value="Rv2061_F420"/>
    <property type="match status" value="1"/>
</dbReference>
<dbReference type="AlphaFoldDB" id="A0A837DE94"/>
<evidence type="ECO:0000256" key="1">
    <source>
        <dbReference type="ARBA" id="ARBA00023002"/>
    </source>
</evidence>
<evidence type="ECO:0000313" key="3">
    <source>
        <dbReference type="EMBL" id="KHF45760.1"/>
    </source>
</evidence>
<dbReference type="InterPro" id="IPR011576">
    <property type="entry name" value="Pyridox_Oxase_N"/>
</dbReference>
<evidence type="ECO:0000313" key="4">
    <source>
        <dbReference type="Proteomes" id="UP000030848"/>
    </source>
</evidence>
<dbReference type="GO" id="GO:0016627">
    <property type="term" value="F:oxidoreductase activity, acting on the CH-CH group of donors"/>
    <property type="evidence" value="ECO:0007669"/>
    <property type="project" value="TreeGrafter"/>
</dbReference>
<dbReference type="Proteomes" id="UP000030848">
    <property type="component" value="Unassembled WGS sequence"/>
</dbReference>
<comment type="caution">
    <text evidence="3">The sequence shown here is derived from an EMBL/GenBank/DDBJ whole genome shotgun (WGS) entry which is preliminary data.</text>
</comment>
<dbReference type="InterPro" id="IPR012349">
    <property type="entry name" value="Split_barrel_FMN-bd"/>
</dbReference>
<dbReference type="PANTHER" id="PTHR35176:SF11">
    <property type="entry name" value="PYRIDOXAMINE 5'-PHOSPHATE OXIDASE FAMILY PROTEIN"/>
    <property type="match status" value="1"/>
</dbReference>
<dbReference type="InterPro" id="IPR052019">
    <property type="entry name" value="F420H2_bilvrd_red/Heme_oxyg"/>
</dbReference>
<feature type="domain" description="Pyridoxamine 5'-phosphate oxidase N-terminal" evidence="2">
    <location>
        <begin position="9"/>
        <end position="102"/>
    </location>
</feature>
<dbReference type="GO" id="GO:0070967">
    <property type="term" value="F:coenzyme F420 binding"/>
    <property type="evidence" value="ECO:0007669"/>
    <property type="project" value="TreeGrafter"/>
</dbReference>
<keyword evidence="1" id="KW-0560">Oxidoreductase</keyword>
<dbReference type="PANTHER" id="PTHR35176">
    <property type="entry name" value="HEME OXYGENASE HI_0854-RELATED"/>
    <property type="match status" value="1"/>
</dbReference>
<dbReference type="InterPro" id="IPR019965">
    <property type="entry name" value="PPOX_F420-dep_Rv2061_put"/>
</dbReference>
<reference evidence="3 4" key="1">
    <citation type="submission" date="2014-10" db="EMBL/GenBank/DDBJ databases">
        <title>Genome sequence of Micropolyspora internatus JCM3315.</title>
        <authorList>
            <person name="Shin S.-K."/>
            <person name="Yi H."/>
        </authorList>
    </citation>
    <scope>NUCLEOTIDE SEQUENCE [LARGE SCALE GENOMIC DNA]</scope>
    <source>
        <strain evidence="3 4">JCM 3315</strain>
    </source>
</reference>
<dbReference type="RefSeq" id="WP_037307442.1">
    <property type="nucleotide sequence ID" value="NZ_FOWS01000003.1"/>
</dbReference>
<accession>A0A837DE94</accession>
<dbReference type="Pfam" id="PF01243">
    <property type="entry name" value="PNPOx_N"/>
    <property type="match status" value="1"/>
</dbReference>
<proteinExistence type="predicted"/>
<name>A0A837DE94_9PSEU</name>
<sequence length="133" mass="14543">MTVVDEEAELARLDAEKYVSLVTFRKNGTGVATPVWTARDGTELLVFSERNAGKVKRIRHTPRVELTACDMLGKKTHGATVTGKARILDDAGSEHARKVIARRYGLLGRVTMLLSRLRGGPQRTVGIAITLSD</sequence>
<dbReference type="EMBL" id="JRZE01000001">
    <property type="protein sequence ID" value="KHF45760.1"/>
    <property type="molecule type" value="Genomic_DNA"/>
</dbReference>
<dbReference type="Gene3D" id="2.30.110.10">
    <property type="entry name" value="Electron Transport, Fmn-binding Protein, Chain A"/>
    <property type="match status" value="1"/>
</dbReference>
<dbReference type="SUPFAM" id="SSF50475">
    <property type="entry name" value="FMN-binding split barrel"/>
    <property type="match status" value="1"/>
</dbReference>
<organism evidence="3 4">
    <name type="scientific">Saccharomonospora viridis</name>
    <dbReference type="NCBI Taxonomy" id="1852"/>
    <lineage>
        <taxon>Bacteria</taxon>
        <taxon>Bacillati</taxon>
        <taxon>Actinomycetota</taxon>
        <taxon>Actinomycetes</taxon>
        <taxon>Pseudonocardiales</taxon>
        <taxon>Pseudonocardiaceae</taxon>
        <taxon>Saccharomonospora</taxon>
    </lineage>
</organism>
<dbReference type="OrthoDB" id="5738083at2"/>
<protein>
    <submittedName>
        <fullName evidence="3">Pyridoxamine 5'-phosphate oxidase</fullName>
    </submittedName>
</protein>
<evidence type="ECO:0000259" key="2">
    <source>
        <dbReference type="Pfam" id="PF01243"/>
    </source>
</evidence>
<gene>
    <name evidence="3" type="ORF">MINT15_00610</name>
</gene>